<keyword evidence="3" id="KW-1185">Reference proteome</keyword>
<protein>
    <submittedName>
        <fullName evidence="2">Uncharacterized protein</fullName>
    </submittedName>
</protein>
<reference evidence="2" key="1">
    <citation type="submission" date="2023-02" db="EMBL/GenBank/DDBJ databases">
        <title>Colletotrichum kahawae CIFC_Que2 genome sequencing and assembly.</title>
        <authorList>
            <person name="Baroncelli R."/>
        </authorList>
    </citation>
    <scope>NUCLEOTIDE SEQUENCE</scope>
    <source>
        <strain evidence="2">CIFC_Que2</strain>
    </source>
</reference>
<evidence type="ECO:0000256" key="1">
    <source>
        <dbReference type="SAM" id="MobiDB-lite"/>
    </source>
</evidence>
<dbReference type="Proteomes" id="UP001281614">
    <property type="component" value="Unassembled WGS sequence"/>
</dbReference>
<proteinExistence type="predicted"/>
<evidence type="ECO:0000313" key="2">
    <source>
        <dbReference type="EMBL" id="KAK2737316.1"/>
    </source>
</evidence>
<evidence type="ECO:0000313" key="3">
    <source>
        <dbReference type="Proteomes" id="UP001281614"/>
    </source>
</evidence>
<feature type="region of interest" description="Disordered" evidence="1">
    <location>
        <begin position="746"/>
        <end position="768"/>
    </location>
</feature>
<feature type="compositionally biased region" description="Low complexity" evidence="1">
    <location>
        <begin position="756"/>
        <end position="768"/>
    </location>
</feature>
<gene>
    <name evidence="2" type="ORF">CKAH01_18844</name>
</gene>
<comment type="caution">
    <text evidence="2">The sequence shown here is derived from an EMBL/GenBank/DDBJ whole genome shotgun (WGS) entry which is preliminary data.</text>
</comment>
<dbReference type="AlphaFoldDB" id="A0AAE0D300"/>
<dbReference type="EMBL" id="VYYT01000402">
    <property type="protein sequence ID" value="KAK2737316.1"/>
    <property type="molecule type" value="Genomic_DNA"/>
</dbReference>
<sequence length="768" mass="83532">MSIARLQASLAQATNEVTVAAANINFDFCLVKYEAPKEYQPVAKFLSASRKQDAEQGKSHATARRLAALFEGTCPETKSLIKAYGQRVSEISKQATDQESKQYSASLFSSYVGIDATSIWAAATSSESEKPSAIQVHLLACMLAAMFEASKAISVWVELVDGQRKAIARSWGNDESIPFSAAAAAAQQDISRAQLAEWDASARAWLQTADSVMNNKQTQLRLILKNIQLSMGTDLKVYPGVIEAWKKTLRTVDRLVAGIPQEVQDGSAILGLAAWHIYPDINVFGSRNVEVYMRDPLVAPGGVLSLGCSPSVSTSTSGVSWSLSLAQLRYYGQPVTTKGSFQPDPTRITFKELMLVTLGCILSRWNVTASPEQIREAIQIVSLLSKSASSSVALAEHEAFSQSLDSKQSQNGAKLLFEATRDYFADRDTAMRFISLGQNRTQFLPAAGSRGSGETRGSSRLRPFFGLEIPGVLVSHLKDGGGRVELLRRMANRATGLEKHVCIIQYTEQRKRDETSFNYATVFSKSSEEYGASRTIKSPDSGHSRWLQPGFQRTVAGREAAYTNDGYSIYGPSGTVKLICTHKIGQKDESSLDFWYGDPDSAAIYVQWNSAWPRPPTPKVGRQDLLWCLEHDLLTPDVFSVNHTDNASKTLNCLASASRGAFESISGPVIHVQVLGQPFVDATCMQPASNSGNPLDPNWRLSAFSRTVSILSYLVAGYDIPAAKIPGNIVGISMGDSVAAPDHRCHRWPVRPRAPGPSSSLQPGSPLS</sequence>
<name>A0AAE0D300_COLKA</name>
<accession>A0AAE0D300</accession>
<organism evidence="2 3">
    <name type="scientific">Colletotrichum kahawae</name>
    <name type="common">Coffee berry disease fungus</name>
    <dbReference type="NCBI Taxonomy" id="34407"/>
    <lineage>
        <taxon>Eukaryota</taxon>
        <taxon>Fungi</taxon>
        <taxon>Dikarya</taxon>
        <taxon>Ascomycota</taxon>
        <taxon>Pezizomycotina</taxon>
        <taxon>Sordariomycetes</taxon>
        <taxon>Hypocreomycetidae</taxon>
        <taxon>Glomerellales</taxon>
        <taxon>Glomerellaceae</taxon>
        <taxon>Colletotrichum</taxon>
        <taxon>Colletotrichum gloeosporioides species complex</taxon>
    </lineage>
</organism>